<gene>
    <name evidence="3" type="ORF">DSM106972_016080</name>
</gene>
<organism evidence="3 4">
    <name type="scientific">Dulcicalothrix desertica PCC 7102</name>
    <dbReference type="NCBI Taxonomy" id="232991"/>
    <lineage>
        <taxon>Bacteria</taxon>
        <taxon>Bacillati</taxon>
        <taxon>Cyanobacteriota</taxon>
        <taxon>Cyanophyceae</taxon>
        <taxon>Nostocales</taxon>
        <taxon>Calotrichaceae</taxon>
        <taxon>Dulcicalothrix</taxon>
    </lineage>
</organism>
<proteinExistence type="predicted"/>
<dbReference type="OrthoDB" id="9982948at2"/>
<dbReference type="RefSeq" id="WP_158632781.1">
    <property type="nucleotide sequence ID" value="NZ_RSCL01000003.1"/>
</dbReference>
<dbReference type="EMBL" id="RSCL01000003">
    <property type="protein sequence ID" value="RUT08440.1"/>
    <property type="molecule type" value="Genomic_DNA"/>
</dbReference>
<reference evidence="3" key="1">
    <citation type="submission" date="2018-12" db="EMBL/GenBank/DDBJ databases">
        <authorList>
            <person name="Will S."/>
            <person name="Neumann-Schaal M."/>
            <person name="Henke P."/>
        </authorList>
    </citation>
    <scope>NUCLEOTIDE SEQUENCE</scope>
    <source>
        <strain evidence="3">PCC 7102</strain>
    </source>
</reference>
<feature type="region of interest" description="Disordered" evidence="2">
    <location>
        <begin position="1"/>
        <end position="53"/>
    </location>
</feature>
<sequence length="114" mass="12165">MVVTDAEAQIEAPGTRGNEEAVQLGTNSDGGTGTGRASVKAGSESLSTHRDDRSWGNIFNECGQATLGGIVDQLISKVTKEIADAEERIADRQGYLKELKELSKQLRATSEETI</sequence>
<accession>A0A433VQQ0</accession>
<comment type="caution">
    <text evidence="3">The sequence shown here is derived from an EMBL/GenBank/DDBJ whole genome shotgun (WGS) entry which is preliminary data.</text>
</comment>
<evidence type="ECO:0000256" key="1">
    <source>
        <dbReference type="SAM" id="Coils"/>
    </source>
</evidence>
<dbReference type="AlphaFoldDB" id="A0A433VQQ0"/>
<reference evidence="3" key="2">
    <citation type="journal article" date="2019" name="Genome Biol. Evol.">
        <title>Day and night: Metabolic profiles and evolutionary relationships of six axenic non-marine cyanobacteria.</title>
        <authorList>
            <person name="Will S.E."/>
            <person name="Henke P."/>
            <person name="Boedeker C."/>
            <person name="Huang S."/>
            <person name="Brinkmann H."/>
            <person name="Rohde M."/>
            <person name="Jarek M."/>
            <person name="Friedl T."/>
            <person name="Seufert S."/>
            <person name="Schumacher M."/>
            <person name="Overmann J."/>
            <person name="Neumann-Schaal M."/>
            <person name="Petersen J."/>
        </authorList>
    </citation>
    <scope>NUCLEOTIDE SEQUENCE [LARGE SCALE GENOMIC DNA]</scope>
    <source>
        <strain evidence="3">PCC 7102</strain>
    </source>
</reference>
<evidence type="ECO:0000256" key="2">
    <source>
        <dbReference type="SAM" id="MobiDB-lite"/>
    </source>
</evidence>
<name>A0A433VQQ0_9CYAN</name>
<keyword evidence="4" id="KW-1185">Reference proteome</keyword>
<evidence type="ECO:0000313" key="3">
    <source>
        <dbReference type="EMBL" id="RUT08440.1"/>
    </source>
</evidence>
<dbReference type="Proteomes" id="UP000271624">
    <property type="component" value="Unassembled WGS sequence"/>
</dbReference>
<keyword evidence="1" id="KW-0175">Coiled coil</keyword>
<protein>
    <submittedName>
        <fullName evidence="3">Uncharacterized protein</fullName>
    </submittedName>
</protein>
<evidence type="ECO:0000313" key="4">
    <source>
        <dbReference type="Proteomes" id="UP000271624"/>
    </source>
</evidence>
<feature type="coiled-coil region" evidence="1">
    <location>
        <begin position="82"/>
        <end position="112"/>
    </location>
</feature>